<evidence type="ECO:0008006" key="3">
    <source>
        <dbReference type="Google" id="ProtNLM"/>
    </source>
</evidence>
<dbReference type="Proteomes" id="UP001556367">
    <property type="component" value="Unassembled WGS sequence"/>
</dbReference>
<comment type="caution">
    <text evidence="1">The sequence shown here is derived from an EMBL/GenBank/DDBJ whole genome shotgun (WGS) entry which is preliminary data.</text>
</comment>
<dbReference type="EMBL" id="JASNQZ010000008">
    <property type="protein sequence ID" value="KAL0953708.1"/>
    <property type="molecule type" value="Genomic_DNA"/>
</dbReference>
<sequence>MDSIPSSPLEPFMEFSPNRELSDSIVSSGSSSRSLSLSERRHLRYSTSSSGSRFSILDDLNAPGGSDGGRMGLFDRETGIELQRHPDLWFPDGSIVCRAENTLFRVHSSQLGRHSVCFRDLFVVGSSHTSRGRMSRKDVLDALNANAQDGADGQTSWERLGGCPAVRLWDRAEDVANLFTSLYDGPTFGNNDKDDYRIVSGILRLATKYIIDNLRNKAIAHLSIVWPTTLKAWDTREDLARAYEVRTGGRRLYPSPQDVICLAREVDAPILLPSAFYDLSRFSFTQIFEPGEDEVLHQSRLAGRPDPVLQDVDLQRLALGKEAAQHAITSLIQAMGQSQSIRHPGTHMRKGSASSAAVCVSAAACRKDFGELVDLATQHYLFDRERGCYDPLYVAEELGQLKSAEFSECKACARSLESWATRERERMWKAMPAWFRLDSPMDLVPAAGSSK</sequence>
<proteinExistence type="predicted"/>
<evidence type="ECO:0000313" key="2">
    <source>
        <dbReference type="Proteomes" id="UP001556367"/>
    </source>
</evidence>
<keyword evidence="2" id="KW-1185">Reference proteome</keyword>
<evidence type="ECO:0000313" key="1">
    <source>
        <dbReference type="EMBL" id="KAL0953708.1"/>
    </source>
</evidence>
<organism evidence="1 2">
    <name type="scientific">Hohenbuehelia grisea</name>
    <dbReference type="NCBI Taxonomy" id="104357"/>
    <lineage>
        <taxon>Eukaryota</taxon>
        <taxon>Fungi</taxon>
        <taxon>Dikarya</taxon>
        <taxon>Basidiomycota</taxon>
        <taxon>Agaricomycotina</taxon>
        <taxon>Agaricomycetes</taxon>
        <taxon>Agaricomycetidae</taxon>
        <taxon>Agaricales</taxon>
        <taxon>Pleurotineae</taxon>
        <taxon>Pleurotaceae</taxon>
        <taxon>Hohenbuehelia</taxon>
    </lineage>
</organism>
<name>A0ABR3JE89_9AGAR</name>
<gene>
    <name evidence="1" type="ORF">HGRIS_004901</name>
</gene>
<protein>
    <recommendedName>
        <fullName evidence="3">BTB domain-containing protein</fullName>
    </recommendedName>
</protein>
<accession>A0ABR3JE89</accession>
<reference evidence="2" key="1">
    <citation type="submission" date="2024-06" db="EMBL/GenBank/DDBJ databases">
        <title>Multi-omics analyses provide insights into the biosynthesis of the anticancer antibiotic pleurotin in Hohenbuehelia grisea.</title>
        <authorList>
            <person name="Weaver J.A."/>
            <person name="Alberti F."/>
        </authorList>
    </citation>
    <scope>NUCLEOTIDE SEQUENCE [LARGE SCALE GENOMIC DNA]</scope>
    <source>
        <strain evidence="2">T-177</strain>
    </source>
</reference>